<dbReference type="AlphaFoldDB" id="N6SZ26"/>
<dbReference type="Pfam" id="PF07787">
    <property type="entry name" value="TMEM43"/>
    <property type="match status" value="1"/>
</dbReference>
<dbReference type="PANTHER" id="PTHR13416">
    <property type="match status" value="1"/>
</dbReference>
<keyword evidence="6" id="KW-0256">Endoplasmic reticulum</keyword>
<proteinExistence type="inferred from homology"/>
<dbReference type="GO" id="GO:0005637">
    <property type="term" value="C:nuclear inner membrane"/>
    <property type="evidence" value="ECO:0007669"/>
    <property type="project" value="TreeGrafter"/>
</dbReference>
<feature type="transmembrane region" description="Helical" evidence="10">
    <location>
        <begin position="327"/>
        <end position="345"/>
    </location>
</feature>
<sequence>MEAGLAEELRRTWLVSLIGLLLFSAGLLLIGWNELRAVHRHNTLDVMHLETVSIDPDDQWLQENDGKLIHLTGNLVINEPLTDPEYGVAVAAARLKRRVQMFQWVENYASQSDDVEPSSQDMHGKDYYYVTEWRDKLVDSSSFYIRQGHENPTKMPIKTQIYTSASARVGQIKLSSELLEKFKQFEVISGDQRPDRDDIKLHLGIYYHCRDVFNPEVGDIRIQFYYAGAHDEPVSIVAKHEKGWLVAHKTTNGQKLALVESGTLNKDQIFAAAHKDVRIFTWMLRFLSAFTFYAATLCWCGLLKIIFNKVPGLENLLSGSPHDFNNFLFAASLDLFFVSLVWIIYRPVLGASLIFASLSPLLYSILGEYR</sequence>
<evidence type="ECO:0000256" key="10">
    <source>
        <dbReference type="SAM" id="Phobius"/>
    </source>
</evidence>
<dbReference type="OMA" id="NMMALDE"/>
<comment type="subcellular location">
    <subcellularLocation>
        <location evidence="1">Endomembrane system</location>
        <topology evidence="1">Multi-pass membrane protein</topology>
    </subcellularLocation>
    <subcellularLocation>
        <location evidence="3">Endoplasmic reticulum membrane</location>
    </subcellularLocation>
    <subcellularLocation>
        <location evidence="2">Nucleus envelope</location>
    </subcellularLocation>
</comment>
<evidence type="ECO:0008006" key="16">
    <source>
        <dbReference type="Google" id="ProtNLM"/>
    </source>
</evidence>
<dbReference type="KEGG" id="dpa:109542407"/>
<evidence type="ECO:0000313" key="13">
    <source>
        <dbReference type="EnsemblMetazoa" id="XP_019767183.1"/>
    </source>
</evidence>
<evidence type="ECO:0000313" key="15">
    <source>
        <dbReference type="Proteomes" id="UP000030742"/>
    </source>
</evidence>
<dbReference type="GO" id="GO:0005789">
    <property type="term" value="C:endoplasmic reticulum membrane"/>
    <property type="evidence" value="ECO:0007669"/>
    <property type="project" value="UniProtKB-SubCell"/>
</dbReference>
<accession>N6SZ26</accession>
<keyword evidence="8 10" id="KW-0472">Membrane</keyword>
<evidence type="ECO:0000256" key="5">
    <source>
        <dbReference type="ARBA" id="ARBA00022692"/>
    </source>
</evidence>
<dbReference type="PANTHER" id="PTHR13416:SF2">
    <property type="entry name" value="TRANSMEMBRANE PROTEIN 43"/>
    <property type="match status" value="1"/>
</dbReference>
<gene>
    <name evidence="13" type="primary">109542407</name>
    <name evidence="12" type="ORF">D910_06096</name>
    <name evidence="11" type="ORF">YQE_10354</name>
</gene>
<evidence type="ECO:0000256" key="7">
    <source>
        <dbReference type="ARBA" id="ARBA00022989"/>
    </source>
</evidence>
<dbReference type="GO" id="GO:0071763">
    <property type="term" value="P:nuclear membrane organization"/>
    <property type="evidence" value="ECO:0007669"/>
    <property type="project" value="TreeGrafter"/>
</dbReference>
<dbReference type="HOGENOM" id="CLU_042602_1_0_1"/>
<dbReference type="Proteomes" id="UP000019118">
    <property type="component" value="Unassembled WGS sequence"/>
</dbReference>
<name>N6SZ26_DENPD</name>
<dbReference type="Proteomes" id="UP000030742">
    <property type="component" value="Unassembled WGS sequence"/>
</dbReference>
<evidence type="ECO:0000313" key="11">
    <source>
        <dbReference type="EMBL" id="ENN73019.1"/>
    </source>
</evidence>
<keyword evidence="14" id="KW-1185">Reference proteome</keyword>
<protein>
    <recommendedName>
        <fullName evidence="16">Transmembrane protein 43 homolog</fullName>
    </recommendedName>
</protein>
<comment type="similarity">
    <text evidence="4">Belongs to the TMEM43 family.</text>
</comment>
<dbReference type="OrthoDB" id="410725at2759"/>
<feature type="non-terminal residue" evidence="11">
    <location>
        <position position="1"/>
    </location>
</feature>
<keyword evidence="9" id="KW-0539">Nucleus</keyword>
<dbReference type="EnsemblMetazoa" id="XM_019911624.1">
    <property type="protein sequence ID" value="XP_019767183.1"/>
    <property type="gene ID" value="LOC109542407"/>
</dbReference>
<reference evidence="13" key="2">
    <citation type="submission" date="2024-08" db="UniProtKB">
        <authorList>
            <consortium name="EnsemblMetazoa"/>
        </authorList>
    </citation>
    <scope>IDENTIFICATION</scope>
</reference>
<dbReference type="InterPro" id="IPR012430">
    <property type="entry name" value="TMEM43_fam"/>
</dbReference>
<evidence type="ECO:0000256" key="8">
    <source>
        <dbReference type="ARBA" id="ARBA00023136"/>
    </source>
</evidence>
<organism evidence="11">
    <name type="scientific">Dendroctonus ponderosae</name>
    <name type="common">Mountain pine beetle</name>
    <dbReference type="NCBI Taxonomy" id="77166"/>
    <lineage>
        <taxon>Eukaryota</taxon>
        <taxon>Metazoa</taxon>
        <taxon>Ecdysozoa</taxon>
        <taxon>Arthropoda</taxon>
        <taxon>Hexapoda</taxon>
        <taxon>Insecta</taxon>
        <taxon>Pterygota</taxon>
        <taxon>Neoptera</taxon>
        <taxon>Endopterygota</taxon>
        <taxon>Coleoptera</taxon>
        <taxon>Polyphaga</taxon>
        <taxon>Cucujiformia</taxon>
        <taxon>Curculionidae</taxon>
        <taxon>Scolytinae</taxon>
        <taxon>Dendroctonus</taxon>
    </lineage>
</organism>
<evidence type="ECO:0000313" key="14">
    <source>
        <dbReference type="Proteomes" id="UP000019118"/>
    </source>
</evidence>
<evidence type="ECO:0000256" key="3">
    <source>
        <dbReference type="ARBA" id="ARBA00004586"/>
    </source>
</evidence>
<dbReference type="STRING" id="77166.N6SZ26"/>
<evidence type="ECO:0000256" key="6">
    <source>
        <dbReference type="ARBA" id="ARBA00022824"/>
    </source>
</evidence>
<feature type="transmembrane region" description="Helical" evidence="10">
    <location>
        <begin position="12"/>
        <end position="32"/>
    </location>
</feature>
<evidence type="ECO:0000256" key="9">
    <source>
        <dbReference type="ARBA" id="ARBA00023242"/>
    </source>
</evidence>
<dbReference type="EMBL" id="KB741190">
    <property type="protein sequence ID" value="ENN73019.1"/>
    <property type="molecule type" value="Genomic_DNA"/>
</dbReference>
<evidence type="ECO:0000313" key="12">
    <source>
        <dbReference type="EMBL" id="ERL88714.1"/>
    </source>
</evidence>
<evidence type="ECO:0000256" key="1">
    <source>
        <dbReference type="ARBA" id="ARBA00004127"/>
    </source>
</evidence>
<keyword evidence="7 10" id="KW-1133">Transmembrane helix</keyword>
<evidence type="ECO:0000256" key="4">
    <source>
        <dbReference type="ARBA" id="ARBA00006627"/>
    </source>
</evidence>
<evidence type="ECO:0000256" key="2">
    <source>
        <dbReference type="ARBA" id="ARBA00004259"/>
    </source>
</evidence>
<keyword evidence="5 10" id="KW-0812">Transmembrane</keyword>
<dbReference type="EMBL" id="KB632094">
    <property type="protein sequence ID" value="ERL88714.1"/>
    <property type="molecule type" value="Genomic_DNA"/>
</dbReference>
<feature type="transmembrane region" description="Helical" evidence="10">
    <location>
        <begin position="284"/>
        <end position="307"/>
    </location>
</feature>
<dbReference type="GO" id="GO:0006629">
    <property type="term" value="P:lipid metabolic process"/>
    <property type="evidence" value="ECO:0007669"/>
    <property type="project" value="TreeGrafter"/>
</dbReference>
<reference evidence="14 15" key="1">
    <citation type="journal article" date="2013" name="Genome Biol.">
        <title>Draft genome of the mountain pine beetle, Dendroctonus ponderosae Hopkins, a major forest pest.</title>
        <authorList>
            <person name="Keeling C.I."/>
            <person name="Yuen M.M."/>
            <person name="Liao N.Y."/>
            <person name="Docking T.R."/>
            <person name="Chan S.K."/>
            <person name="Taylor G.A."/>
            <person name="Palmquist D.L."/>
            <person name="Jackman S.D."/>
            <person name="Nguyen A."/>
            <person name="Li M."/>
            <person name="Henderson H."/>
            <person name="Janes J.K."/>
            <person name="Zhao Y."/>
            <person name="Pandoh P."/>
            <person name="Moore R."/>
            <person name="Sperling F.A."/>
            <person name="Huber D.P."/>
            <person name="Birol I."/>
            <person name="Jones S.J."/>
            <person name="Bohlmann J."/>
        </authorList>
    </citation>
    <scope>NUCLEOTIDE SEQUENCE</scope>
</reference>